<dbReference type="SMART" id="SM00320">
    <property type="entry name" value="WD40"/>
    <property type="match status" value="6"/>
</dbReference>
<evidence type="ECO:0000256" key="3">
    <source>
        <dbReference type="PROSITE-ProRule" id="PRU00221"/>
    </source>
</evidence>
<keyword evidence="2" id="KW-0677">Repeat</keyword>
<gene>
    <name evidence="5" type="ORF">VFH_I473400</name>
</gene>
<reference evidence="5 6" key="1">
    <citation type="submission" date="2023-01" db="EMBL/GenBank/DDBJ databases">
        <authorList>
            <person name="Kreplak J."/>
        </authorList>
    </citation>
    <scope>NUCLEOTIDE SEQUENCE [LARGE SCALE GENOMIC DNA]</scope>
</reference>
<name>A0AAV0YZ98_VICFA</name>
<feature type="repeat" description="WD" evidence="3">
    <location>
        <begin position="530"/>
        <end position="562"/>
    </location>
</feature>
<evidence type="ECO:0000256" key="2">
    <source>
        <dbReference type="ARBA" id="ARBA00022737"/>
    </source>
</evidence>
<feature type="region of interest" description="Disordered" evidence="4">
    <location>
        <begin position="83"/>
        <end position="102"/>
    </location>
</feature>
<keyword evidence="1 3" id="KW-0853">WD repeat</keyword>
<dbReference type="InterPro" id="IPR044716">
    <property type="entry name" value="LEUNIG-like"/>
</dbReference>
<dbReference type="Pfam" id="PF00400">
    <property type="entry name" value="WD40"/>
    <property type="match status" value="5"/>
</dbReference>
<dbReference type="PROSITE" id="PS50082">
    <property type="entry name" value="WD_REPEATS_2"/>
    <property type="match status" value="4"/>
</dbReference>
<evidence type="ECO:0000313" key="5">
    <source>
        <dbReference type="EMBL" id="CAI8591126.1"/>
    </source>
</evidence>
<dbReference type="GO" id="GO:0003714">
    <property type="term" value="F:transcription corepressor activity"/>
    <property type="evidence" value="ECO:0007669"/>
    <property type="project" value="InterPro"/>
</dbReference>
<feature type="repeat" description="WD" evidence="3">
    <location>
        <begin position="488"/>
        <end position="529"/>
    </location>
</feature>
<dbReference type="PROSITE" id="PS50896">
    <property type="entry name" value="LISH"/>
    <property type="match status" value="1"/>
</dbReference>
<keyword evidence="6" id="KW-1185">Reference proteome</keyword>
<dbReference type="Gene3D" id="2.130.10.10">
    <property type="entry name" value="YVTN repeat-like/Quinoprotein amine dehydrogenase"/>
    <property type="match status" value="2"/>
</dbReference>
<evidence type="ECO:0000256" key="1">
    <source>
        <dbReference type="ARBA" id="ARBA00022574"/>
    </source>
</evidence>
<dbReference type="CDD" id="cd00200">
    <property type="entry name" value="WD40"/>
    <property type="match status" value="1"/>
</dbReference>
<sequence>MDSNNDDSLDTHAMFRYFLHDYLMKKGMYSTAAVFMNETTVPENPTYPKCLDLEVDSPEGFLHEWWSIFYETYLSRVIRLQGSDPQSSNKVPRMSNTPMDDSSSFRIPQIPMNEQRSQQFQASSSFNNIMAQQASHSIPSRLQNNEHLGNFAENIDPRVLALMSENNMEFFSGISSNYLSQDVGKQLQKQVYKDSGIRMHVGPPIPRNPLDARQKAMLPLDGTQVTNNYEAPNFVQPNGMPLNNQMLTSLSQIPNYEQQPQVFNRLNQDAIISQEFTTTSSRQTFTAPTISTRCNGQVTNNYEAPKFVPTNELRLNNQMLTSPPQIPNYGQQPHVLNRQNQDAVLSKEHTSTSNSQTFTAPRISIRCNGQYPEIPKNESSSKDREILDQIIVGEPQCKPDLQMQKQSQNLDNRAKRKITDLKGPEEPVLDCVDAADEKPEEENVDSYLSIEDGNSDHRNMPFKNLKRISGTNSRNENKDFSLQEIGCLHSSKSKVLASHFSSNGKILASAGHDKKVFIWKVDTFNNYATEETHLLLITDVRFRPGSTIFATSSFDKSVRVWDADRPKKSLFSLSGHSEQVMSLDFHPTKVDLLCSCDSNDIIRMWNVNQRSSLHITKGGSKQVRFQPVHGKFIATATGNIPKLIDVQTAKVVCNLKAHDKDVASICWDRSGKFLATVSEDSARVWSDGKCISELLSNGNKFQSCMFHPAYSNLLVIGGYQNLEFWSPTESSRTMSVMAHKGLIVGLADSPEDELIASASHDCLVKIWR</sequence>
<dbReference type="PANTHER" id="PTHR44376:SF8">
    <property type="entry name" value="TRANSCRIPTIONAL COREPRESSOR LEUNIG-LIKE"/>
    <property type="match status" value="1"/>
</dbReference>
<dbReference type="InterPro" id="IPR001680">
    <property type="entry name" value="WD40_rpt"/>
</dbReference>
<dbReference type="InterPro" id="IPR006594">
    <property type="entry name" value="LisH"/>
</dbReference>
<proteinExistence type="predicted"/>
<evidence type="ECO:0000313" key="6">
    <source>
        <dbReference type="Proteomes" id="UP001157006"/>
    </source>
</evidence>
<dbReference type="SUPFAM" id="SSF50978">
    <property type="entry name" value="WD40 repeat-like"/>
    <property type="match status" value="1"/>
</dbReference>
<dbReference type="InterPro" id="IPR036322">
    <property type="entry name" value="WD40_repeat_dom_sf"/>
</dbReference>
<dbReference type="PROSITE" id="PS50294">
    <property type="entry name" value="WD_REPEATS_REGION"/>
    <property type="match status" value="4"/>
</dbReference>
<protein>
    <submittedName>
        <fullName evidence="5">Uncharacterized protein</fullName>
    </submittedName>
</protein>
<organism evidence="5 6">
    <name type="scientific">Vicia faba</name>
    <name type="common">Broad bean</name>
    <name type="synonym">Faba vulgaris</name>
    <dbReference type="NCBI Taxonomy" id="3906"/>
    <lineage>
        <taxon>Eukaryota</taxon>
        <taxon>Viridiplantae</taxon>
        <taxon>Streptophyta</taxon>
        <taxon>Embryophyta</taxon>
        <taxon>Tracheophyta</taxon>
        <taxon>Spermatophyta</taxon>
        <taxon>Magnoliopsida</taxon>
        <taxon>eudicotyledons</taxon>
        <taxon>Gunneridae</taxon>
        <taxon>Pentapetalae</taxon>
        <taxon>rosids</taxon>
        <taxon>fabids</taxon>
        <taxon>Fabales</taxon>
        <taxon>Fabaceae</taxon>
        <taxon>Papilionoideae</taxon>
        <taxon>50 kb inversion clade</taxon>
        <taxon>NPAAA clade</taxon>
        <taxon>Hologalegina</taxon>
        <taxon>IRL clade</taxon>
        <taxon>Fabeae</taxon>
        <taxon>Vicia</taxon>
    </lineage>
</organism>
<evidence type="ECO:0000256" key="4">
    <source>
        <dbReference type="SAM" id="MobiDB-lite"/>
    </source>
</evidence>
<dbReference type="EMBL" id="OX451736">
    <property type="protein sequence ID" value="CAI8591126.1"/>
    <property type="molecule type" value="Genomic_DNA"/>
</dbReference>
<dbReference type="InterPro" id="IPR019775">
    <property type="entry name" value="WD40_repeat_CS"/>
</dbReference>
<feature type="repeat" description="WD" evidence="3">
    <location>
        <begin position="736"/>
        <end position="768"/>
    </location>
</feature>
<dbReference type="PROSITE" id="PS00678">
    <property type="entry name" value="WD_REPEATS_1"/>
    <property type="match status" value="1"/>
</dbReference>
<dbReference type="PANTHER" id="PTHR44376">
    <property type="entry name" value="TRANSCRIPTIONAL REGULATOR OF FILAMENTOUS GROWTH FLO8"/>
    <property type="match status" value="1"/>
</dbReference>
<dbReference type="Proteomes" id="UP001157006">
    <property type="component" value="Chromosome 1L"/>
</dbReference>
<dbReference type="AlphaFoldDB" id="A0AAV0YZ98"/>
<feature type="repeat" description="WD" evidence="3">
    <location>
        <begin position="573"/>
        <end position="615"/>
    </location>
</feature>
<accession>A0AAV0YZ98</accession>
<dbReference type="InterPro" id="IPR015943">
    <property type="entry name" value="WD40/YVTN_repeat-like_dom_sf"/>
</dbReference>